<organism evidence="1 2">
    <name type="scientific">Leeuwenhoekiella polynyae</name>
    <dbReference type="NCBI Taxonomy" id="1550906"/>
    <lineage>
        <taxon>Bacteria</taxon>
        <taxon>Pseudomonadati</taxon>
        <taxon>Bacteroidota</taxon>
        <taxon>Flavobacteriia</taxon>
        <taxon>Flavobacteriales</taxon>
        <taxon>Flavobacteriaceae</taxon>
        <taxon>Leeuwenhoekiella</taxon>
    </lineage>
</organism>
<reference evidence="1 2" key="1">
    <citation type="submission" date="2018-07" db="EMBL/GenBank/DDBJ databases">
        <title>Leeuwenhoekiella genomics.</title>
        <authorList>
            <person name="Tahon G."/>
            <person name="Willems A."/>
        </authorList>
    </citation>
    <scope>NUCLEOTIDE SEQUENCE [LARGE SCALE GENOMIC DNA]</scope>
    <source>
        <strain evidence="1 2">LMG 29608</strain>
    </source>
</reference>
<keyword evidence="2" id="KW-1185">Reference proteome</keyword>
<dbReference type="Proteomes" id="UP000289859">
    <property type="component" value="Unassembled WGS sequence"/>
</dbReference>
<gene>
    <name evidence="1" type="ORF">DSM02_3966</name>
</gene>
<evidence type="ECO:0000313" key="1">
    <source>
        <dbReference type="EMBL" id="RXG12120.1"/>
    </source>
</evidence>
<evidence type="ECO:0000313" key="2">
    <source>
        <dbReference type="Proteomes" id="UP000289859"/>
    </source>
</evidence>
<protein>
    <submittedName>
        <fullName evidence="1">Uncharacterized protein</fullName>
    </submittedName>
</protein>
<dbReference type="EMBL" id="QOVK01000032">
    <property type="protein sequence ID" value="RXG12120.1"/>
    <property type="molecule type" value="Genomic_DNA"/>
</dbReference>
<dbReference type="AlphaFoldDB" id="A0A4Q0NQM1"/>
<name>A0A4Q0NQM1_9FLAO</name>
<accession>A0A4Q0NQM1</accession>
<sequence length="225" mass="26159">MDYLNEEIVLARKKADEQAILMAKEYAKDPYLKYFRAPRFIMPTVKLDIPIKINELDSQTKYEFKMDEDVYFKEVNNRISKVNKEKNLAIQPISKETLKSAPFKKIVNELEKPDDKFVRKIDEKLVKIDFQKPVLDIVKIRGVSVSDTDKDIEKDEISTILKDSLKKMYTPTSAKLNNIFFDPDTSKETDKDKILLTLKVEMVEEGIQIIEATNAEGKTIEEIIF</sequence>
<comment type="caution">
    <text evidence="1">The sequence shown here is derived from an EMBL/GenBank/DDBJ whole genome shotgun (WGS) entry which is preliminary data.</text>
</comment>
<proteinExistence type="predicted"/>